<dbReference type="InterPro" id="IPR027383">
    <property type="entry name" value="Znf_put"/>
</dbReference>
<dbReference type="EMBL" id="QUAH01000001">
    <property type="protein sequence ID" value="RFT17034.1"/>
    <property type="molecule type" value="Genomic_DNA"/>
</dbReference>
<reference evidence="3 4" key="1">
    <citation type="submission" date="2018-08" db="EMBL/GenBank/DDBJ databases">
        <title>Genome analysis of the thermophilic bacterium of the candidate phylum Aminicenantes from deep subsurface aquifer revealed its physiology and ecological role.</title>
        <authorList>
            <person name="Kadnikov V.V."/>
            <person name="Mardanov A.V."/>
            <person name="Beletsky A.V."/>
            <person name="Karnachuk O.V."/>
            <person name="Ravin N.V."/>
        </authorList>
    </citation>
    <scope>NUCLEOTIDE SEQUENCE [LARGE SCALE GENOMIC DNA]</scope>
    <source>
        <strain evidence="3">BY38</strain>
    </source>
</reference>
<accession>A0A3E2BQP5</accession>
<proteinExistence type="predicted"/>
<keyword evidence="1" id="KW-0472">Membrane</keyword>
<feature type="transmembrane region" description="Helical" evidence="1">
    <location>
        <begin position="159"/>
        <end position="181"/>
    </location>
</feature>
<gene>
    <name evidence="3" type="ORF">OP8BY_0976</name>
</gene>
<dbReference type="Gene3D" id="1.10.10.1320">
    <property type="entry name" value="Anti-sigma factor, zinc-finger domain"/>
    <property type="match status" value="1"/>
</dbReference>
<evidence type="ECO:0000313" key="4">
    <source>
        <dbReference type="Proteomes" id="UP000257323"/>
    </source>
</evidence>
<protein>
    <recommendedName>
        <fullName evidence="2">Putative zinc-finger domain-containing protein</fullName>
    </recommendedName>
</protein>
<feature type="transmembrane region" description="Helical" evidence="1">
    <location>
        <begin position="78"/>
        <end position="99"/>
    </location>
</feature>
<name>A0A3E2BQP5_9BACT</name>
<keyword evidence="1" id="KW-0812">Transmembrane</keyword>
<organism evidence="3 4">
    <name type="scientific">Candidatus Saccharicenans subterraneus</name>
    <dbReference type="NCBI Taxonomy" id="2508984"/>
    <lineage>
        <taxon>Bacteria</taxon>
        <taxon>Candidatus Aminicenantota</taxon>
        <taxon>Candidatus Aminicenantia</taxon>
        <taxon>Candidatus Aminicenantales</taxon>
        <taxon>Candidatus Saccharicenantaceae</taxon>
        <taxon>Candidatus Saccharicenans</taxon>
    </lineage>
</organism>
<evidence type="ECO:0000313" key="3">
    <source>
        <dbReference type="EMBL" id="RFT17034.1"/>
    </source>
</evidence>
<keyword evidence="1" id="KW-1133">Transmembrane helix</keyword>
<sequence>MSCPDLTQIYAYLDGELTAEDRLRLEEHLKACSRCRQLVADRRLFLEASSSLPQPDLPPDFSERVMAWLPPLKSPVRVWLWLAGGAYLLFSLVVAGLALGTRTALFPVCLQIFKNLYNLAADLSSLIVRLIQQAYGFIKALRILAGVLARLLANVFPSGSLGLAALVLGGVMSLALLWMLLRPTNYPTGDKK</sequence>
<dbReference type="Proteomes" id="UP000257323">
    <property type="component" value="Unassembled WGS sequence"/>
</dbReference>
<dbReference type="Pfam" id="PF13490">
    <property type="entry name" value="zf-HC2"/>
    <property type="match status" value="1"/>
</dbReference>
<feature type="domain" description="Putative zinc-finger" evidence="2">
    <location>
        <begin position="8"/>
        <end position="36"/>
    </location>
</feature>
<comment type="caution">
    <text evidence="3">The sequence shown here is derived from an EMBL/GenBank/DDBJ whole genome shotgun (WGS) entry which is preliminary data.</text>
</comment>
<evidence type="ECO:0000256" key="1">
    <source>
        <dbReference type="SAM" id="Phobius"/>
    </source>
</evidence>
<dbReference type="InterPro" id="IPR041916">
    <property type="entry name" value="Anti_sigma_zinc_sf"/>
</dbReference>
<dbReference type="AlphaFoldDB" id="A0A3E2BQP5"/>
<evidence type="ECO:0000259" key="2">
    <source>
        <dbReference type="Pfam" id="PF13490"/>
    </source>
</evidence>